<sequence length="215" mass="23301">MSTFAFDDPTFDDISPLDNPTAAHDGGHSSASQNGNIHPAVLAAIAMGCITAFFALVTWSMNICILLGREVPSGPTTVEPRLHEHVLGGLAARDPILATTSVRPPARAARRSGPVASAGKVMPLRIQDIQGRQAIPSSPVTMLLPALLAPILGCFHMIRRWARRSKPDEERHGYWPKPRAFVSTQTHSQNLVENTAQSTQNLFPSSSSLTLIRRR</sequence>
<evidence type="ECO:0000313" key="3">
    <source>
        <dbReference type="EMBL" id="TQN66603.1"/>
    </source>
</evidence>
<evidence type="ECO:0000256" key="1">
    <source>
        <dbReference type="SAM" id="MobiDB-lite"/>
    </source>
</evidence>
<keyword evidence="2" id="KW-1133">Transmembrane helix</keyword>
<reference evidence="3 4" key="1">
    <citation type="journal article" date="2019" name="Sci. Rep.">
        <title>Colletotrichum shisoi sp. nov., an anthracnose pathogen of Perilla frutescens in Japan: molecular phylogenetic, morphological and genomic evidence.</title>
        <authorList>
            <person name="Gan P."/>
            <person name="Tsushima A."/>
            <person name="Hiroyama R."/>
            <person name="Narusaka M."/>
            <person name="Takano Y."/>
            <person name="Narusaka Y."/>
            <person name="Kawaradani M."/>
            <person name="Damm U."/>
            <person name="Shirasu K."/>
        </authorList>
    </citation>
    <scope>NUCLEOTIDE SEQUENCE [LARGE SCALE GENOMIC DNA]</scope>
    <source>
        <strain evidence="3 4">PG-2018a</strain>
    </source>
</reference>
<evidence type="ECO:0000313" key="4">
    <source>
        <dbReference type="Proteomes" id="UP000326340"/>
    </source>
</evidence>
<feature type="region of interest" description="Disordered" evidence="1">
    <location>
        <begin position="1"/>
        <end position="31"/>
    </location>
</feature>
<comment type="caution">
    <text evidence="3">The sequence shown here is derived from an EMBL/GenBank/DDBJ whole genome shotgun (WGS) entry which is preliminary data.</text>
</comment>
<gene>
    <name evidence="3" type="ORF">CSHISOI_08828</name>
</gene>
<evidence type="ECO:0000256" key="2">
    <source>
        <dbReference type="SAM" id="Phobius"/>
    </source>
</evidence>
<dbReference type="EMBL" id="PUHP01001158">
    <property type="protein sequence ID" value="TQN66603.1"/>
    <property type="molecule type" value="Genomic_DNA"/>
</dbReference>
<feature type="transmembrane region" description="Helical" evidence="2">
    <location>
        <begin position="40"/>
        <end position="68"/>
    </location>
</feature>
<protein>
    <submittedName>
        <fullName evidence="3">Uncharacterized protein</fullName>
    </submittedName>
</protein>
<accession>A0A5Q4BI43</accession>
<keyword evidence="2" id="KW-0472">Membrane</keyword>
<organism evidence="3 4">
    <name type="scientific">Colletotrichum shisoi</name>
    <dbReference type="NCBI Taxonomy" id="2078593"/>
    <lineage>
        <taxon>Eukaryota</taxon>
        <taxon>Fungi</taxon>
        <taxon>Dikarya</taxon>
        <taxon>Ascomycota</taxon>
        <taxon>Pezizomycotina</taxon>
        <taxon>Sordariomycetes</taxon>
        <taxon>Hypocreomycetidae</taxon>
        <taxon>Glomerellales</taxon>
        <taxon>Glomerellaceae</taxon>
        <taxon>Colletotrichum</taxon>
        <taxon>Colletotrichum destructivum species complex</taxon>
    </lineage>
</organism>
<keyword evidence="4" id="KW-1185">Reference proteome</keyword>
<name>A0A5Q4BI43_9PEZI</name>
<keyword evidence="2" id="KW-0812">Transmembrane</keyword>
<dbReference type="Proteomes" id="UP000326340">
    <property type="component" value="Unassembled WGS sequence"/>
</dbReference>
<dbReference type="AlphaFoldDB" id="A0A5Q4BI43"/>
<dbReference type="OrthoDB" id="10432706at2759"/>
<proteinExistence type="predicted"/>